<dbReference type="Pfam" id="PF25053">
    <property type="entry name" value="DUF7791"/>
    <property type="match status" value="1"/>
</dbReference>
<evidence type="ECO:0000256" key="1">
    <source>
        <dbReference type="ARBA" id="ARBA00022737"/>
    </source>
</evidence>
<keyword evidence="1" id="KW-0677">Repeat</keyword>
<comment type="caution">
    <text evidence="4">The sequence shown here is derived from an EMBL/GenBank/DDBJ whole genome shotgun (WGS) entry which is preliminary data.</text>
</comment>
<evidence type="ECO:0000256" key="2">
    <source>
        <dbReference type="SAM" id="MobiDB-lite"/>
    </source>
</evidence>
<organism evidence="4 5">
    <name type="scientific">Thelonectria olida</name>
    <dbReference type="NCBI Taxonomy" id="1576542"/>
    <lineage>
        <taxon>Eukaryota</taxon>
        <taxon>Fungi</taxon>
        <taxon>Dikarya</taxon>
        <taxon>Ascomycota</taxon>
        <taxon>Pezizomycotina</taxon>
        <taxon>Sordariomycetes</taxon>
        <taxon>Hypocreomycetidae</taxon>
        <taxon>Hypocreales</taxon>
        <taxon>Nectriaceae</taxon>
        <taxon>Thelonectria</taxon>
    </lineage>
</organism>
<dbReference type="PANTHER" id="PTHR10039:SF5">
    <property type="entry name" value="NACHT DOMAIN-CONTAINING PROTEIN"/>
    <property type="match status" value="1"/>
</dbReference>
<dbReference type="Proteomes" id="UP000777438">
    <property type="component" value="Unassembled WGS sequence"/>
</dbReference>
<feature type="domain" description="NACHT" evidence="3">
    <location>
        <begin position="243"/>
        <end position="399"/>
    </location>
</feature>
<proteinExistence type="predicted"/>
<sequence length="909" mass="103129">MDPLSCLSVASSAIQIVDFSAKLWSQIRELSESQSGASAEHERLRADAKRLCDLNSGLGKLLTPGNLQRDLTSTEQAVVSLSAECDSAAEQLTGALEKLSINGDDEDVSSFPSCDLVTAEHGRRKRKRPIERKHEVIDTNHKINELTSKSAKWDTAKSFGDWIQSRNPDGHQCQINLLNAVGSLVSRRIIDRLLMKLSFDEMFGRQERISDNFQGTFRWIYSEPQDPDKPWDSFSSWLTQGRGIYWITGKAGSGKSTLMRMLLCDPYTDELLHQWCKGDSLITAAFFFWNSGSKLQMSQEGLLRSLLQQSIEQRLRQASKRLHRKLDAFTLTIQATERIQFKELEQLFRLLVEEDDEPIKYFFLVDGLDEVDGDKSALVSLIHTLGAYPNVKICVSSRPWVVFEDGFRQQPSLMLQFLTYNDITLYVREKLTAQPAFRELAWGYPENAEELVNDVTAKASGVFLWVTLAVDSLIQGLADGDRIEDLRRRLDELPEELEELFRKMLHGLEGRYFADAARLFRIHRASKEPQLGFSQGLPLLALAFAEELTFDSAAKRLVKPLTGQEWLMRSITMKRRLSSRCNGLIEIEDLRRKSGNIWNAKDLDRLITDAGDAKTTVQYLHRTVKDYLESPEIWQIIEQAATENRPCPRTSLCLAHILLWKTFELSDSIADSQLETFKTMLERCFSSALALSTVDEKMHIKVLDTIAAAMFQGDSIAPVWNRLYITRPPEDFLCLAVHCNFSVYVRAELTQAQPRVSVARRSRLLQVAVSKSKPMINIEEEDPHESEAEGETIASEEEDCESVTSDDNKESESMAVDDDDWVGYRRPGAPDLAMVKLLLHHGADPDLVIEGISSRRIVIQRISSLGEELQDNSRYISYVLNKILSWFRDKSGGKSIPRDLAGKAKRLFK</sequence>
<evidence type="ECO:0000259" key="3">
    <source>
        <dbReference type="PROSITE" id="PS50837"/>
    </source>
</evidence>
<keyword evidence="5" id="KW-1185">Reference proteome</keyword>
<dbReference type="InterPro" id="IPR027417">
    <property type="entry name" value="P-loop_NTPase"/>
</dbReference>
<dbReference type="Gene3D" id="3.40.50.300">
    <property type="entry name" value="P-loop containing nucleotide triphosphate hydrolases"/>
    <property type="match status" value="1"/>
</dbReference>
<dbReference type="InterPro" id="IPR056884">
    <property type="entry name" value="NPHP3-like_N"/>
</dbReference>
<evidence type="ECO:0000313" key="4">
    <source>
        <dbReference type="EMBL" id="KAH6884430.1"/>
    </source>
</evidence>
<dbReference type="InterPro" id="IPR007111">
    <property type="entry name" value="NACHT_NTPase"/>
</dbReference>
<dbReference type="InterPro" id="IPR056693">
    <property type="entry name" value="DUF7791"/>
</dbReference>
<dbReference type="OrthoDB" id="1658288at2759"/>
<dbReference type="Pfam" id="PF24883">
    <property type="entry name" value="NPHP3_N"/>
    <property type="match status" value="1"/>
</dbReference>
<evidence type="ECO:0000313" key="5">
    <source>
        <dbReference type="Proteomes" id="UP000777438"/>
    </source>
</evidence>
<dbReference type="PROSITE" id="PS50837">
    <property type="entry name" value="NACHT"/>
    <property type="match status" value="1"/>
</dbReference>
<protein>
    <recommendedName>
        <fullName evidence="3">NACHT domain-containing protein</fullName>
    </recommendedName>
</protein>
<dbReference type="EMBL" id="JAGPYM010000020">
    <property type="protein sequence ID" value="KAH6884430.1"/>
    <property type="molecule type" value="Genomic_DNA"/>
</dbReference>
<dbReference type="PANTHER" id="PTHR10039">
    <property type="entry name" value="AMELOGENIN"/>
    <property type="match status" value="1"/>
</dbReference>
<gene>
    <name evidence="4" type="ORF">B0T10DRAFT_608780</name>
</gene>
<dbReference type="SUPFAM" id="SSF52540">
    <property type="entry name" value="P-loop containing nucleoside triphosphate hydrolases"/>
    <property type="match status" value="1"/>
</dbReference>
<feature type="region of interest" description="Disordered" evidence="2">
    <location>
        <begin position="777"/>
        <end position="814"/>
    </location>
</feature>
<reference evidence="4 5" key="1">
    <citation type="journal article" date="2021" name="Nat. Commun.">
        <title>Genetic determinants of endophytism in the Arabidopsis root mycobiome.</title>
        <authorList>
            <person name="Mesny F."/>
            <person name="Miyauchi S."/>
            <person name="Thiergart T."/>
            <person name="Pickel B."/>
            <person name="Atanasova L."/>
            <person name="Karlsson M."/>
            <person name="Huettel B."/>
            <person name="Barry K.W."/>
            <person name="Haridas S."/>
            <person name="Chen C."/>
            <person name="Bauer D."/>
            <person name="Andreopoulos W."/>
            <person name="Pangilinan J."/>
            <person name="LaButti K."/>
            <person name="Riley R."/>
            <person name="Lipzen A."/>
            <person name="Clum A."/>
            <person name="Drula E."/>
            <person name="Henrissat B."/>
            <person name="Kohler A."/>
            <person name="Grigoriev I.V."/>
            <person name="Martin F.M."/>
            <person name="Hacquard S."/>
        </authorList>
    </citation>
    <scope>NUCLEOTIDE SEQUENCE [LARGE SCALE GENOMIC DNA]</scope>
    <source>
        <strain evidence="4 5">MPI-CAGE-CH-0241</strain>
    </source>
</reference>
<name>A0A9P9AM67_9HYPO</name>
<dbReference type="AlphaFoldDB" id="A0A9P9AM67"/>
<accession>A0A9P9AM67</accession>
<feature type="compositionally biased region" description="Acidic residues" evidence="2">
    <location>
        <begin position="778"/>
        <end position="801"/>
    </location>
</feature>